<name>A0A231VDM9_THETR</name>
<gene>
    <name evidence="3" type="ORF">CE561_11200</name>
</gene>
<reference evidence="3 4" key="1">
    <citation type="submission" date="2017-06" db="EMBL/GenBank/DDBJ databases">
        <title>Isolation and characterization of a thermophilic and butanogenic Thermoanaerobacterium thermosaccharolyticum M5 capable of efficient degradation of hemicellulose.</title>
        <authorList>
            <person name="Xin F."/>
            <person name="Jiang Y."/>
        </authorList>
    </citation>
    <scope>NUCLEOTIDE SEQUENCE [LARGE SCALE GENOMIC DNA]</scope>
    <source>
        <strain evidence="3 4">M5</strain>
    </source>
</reference>
<dbReference type="Proteomes" id="UP000215301">
    <property type="component" value="Unassembled WGS sequence"/>
</dbReference>
<organism evidence="3 4">
    <name type="scientific">Thermoanaerobacterium thermosaccharolyticum</name>
    <name type="common">Clostridium thermosaccharolyticum</name>
    <dbReference type="NCBI Taxonomy" id="1517"/>
    <lineage>
        <taxon>Bacteria</taxon>
        <taxon>Bacillati</taxon>
        <taxon>Bacillota</taxon>
        <taxon>Clostridia</taxon>
        <taxon>Thermoanaerobacterales</taxon>
        <taxon>Thermoanaerobacteraceae</taxon>
        <taxon>Thermoanaerobacterium</taxon>
    </lineage>
</organism>
<proteinExistence type="predicted"/>
<protein>
    <recommendedName>
        <fullName evidence="2">CRISPR type III-associated protein domain-containing protein</fullName>
    </recommendedName>
</protein>
<evidence type="ECO:0000313" key="4">
    <source>
        <dbReference type="Proteomes" id="UP000215301"/>
    </source>
</evidence>
<accession>A0A231VDM9</accession>
<dbReference type="AlphaFoldDB" id="A0A231VDM9"/>
<evidence type="ECO:0000313" key="3">
    <source>
        <dbReference type="EMBL" id="OXT06265.1"/>
    </source>
</evidence>
<sequence>MSKDKFYSIGNKEKIQNMSGIFSSVEKADEYVKNLTPYSFIIWAKFELKQPYFSRDDDEFYIISNSILKEKAFKIPMIRGSGWKGSLARSFKELMNDSFGEIGGSNILNLIDSYFRIFGDGSEYVKNLEEYLSKKLENKNRNLDELKDTLFKLLLFELGIQLSSERIKKIKEARDEEEVFKIFRKEYYSKIEEMKTRKGRAIFYPTYFDKLSLEVINPHSRKTRAGTKPIHYEVVPEGTEGILQIVYIPFDGVLRKDNIIEGETKKDLENLLLALEKLSEVGIGAKTKLGWGTFEFQERFYCTNEGLKMEHEGWSKCQV</sequence>
<dbReference type="EMBL" id="NKHD01000033">
    <property type="protein sequence ID" value="OXT06265.1"/>
    <property type="molecule type" value="Genomic_DNA"/>
</dbReference>
<feature type="domain" description="CRISPR type III-associated protein" evidence="2">
    <location>
        <begin position="46"/>
        <end position="295"/>
    </location>
</feature>
<comment type="caution">
    <text evidence="3">The sequence shown here is derived from an EMBL/GenBank/DDBJ whole genome shotgun (WGS) entry which is preliminary data.</text>
</comment>
<evidence type="ECO:0000256" key="1">
    <source>
        <dbReference type="ARBA" id="ARBA00023118"/>
    </source>
</evidence>
<dbReference type="Pfam" id="PF03787">
    <property type="entry name" value="RAMPs"/>
    <property type="match status" value="1"/>
</dbReference>
<dbReference type="GO" id="GO:0051607">
    <property type="term" value="P:defense response to virus"/>
    <property type="evidence" value="ECO:0007669"/>
    <property type="project" value="UniProtKB-KW"/>
</dbReference>
<keyword evidence="1" id="KW-0051">Antiviral defense</keyword>
<dbReference type="InterPro" id="IPR005537">
    <property type="entry name" value="RAMP_III_fam"/>
</dbReference>
<evidence type="ECO:0000259" key="2">
    <source>
        <dbReference type="Pfam" id="PF03787"/>
    </source>
</evidence>